<proteinExistence type="predicted"/>
<gene>
    <name evidence="3" type="ORF">BDN71DRAFT_1425330</name>
</gene>
<keyword evidence="1" id="KW-1133">Transmembrane helix</keyword>
<comment type="caution">
    <text evidence="3">The sequence shown here is derived from an EMBL/GenBank/DDBJ whole genome shotgun (WGS) entry which is preliminary data.</text>
</comment>
<dbReference type="EMBL" id="MU154759">
    <property type="protein sequence ID" value="KAF9487644.1"/>
    <property type="molecule type" value="Genomic_DNA"/>
</dbReference>
<accession>A0A9P6D8H8</accession>
<dbReference type="AlphaFoldDB" id="A0A9P6D8H8"/>
<dbReference type="Pfam" id="PF18803">
    <property type="entry name" value="CxC2"/>
    <property type="match status" value="1"/>
</dbReference>
<organism evidence="3 4">
    <name type="scientific">Pleurotus eryngii</name>
    <name type="common">Boletus of the steppes</name>
    <dbReference type="NCBI Taxonomy" id="5323"/>
    <lineage>
        <taxon>Eukaryota</taxon>
        <taxon>Fungi</taxon>
        <taxon>Dikarya</taxon>
        <taxon>Basidiomycota</taxon>
        <taxon>Agaricomycotina</taxon>
        <taxon>Agaricomycetes</taxon>
        <taxon>Agaricomycetidae</taxon>
        <taxon>Agaricales</taxon>
        <taxon>Pleurotineae</taxon>
        <taxon>Pleurotaceae</taxon>
        <taxon>Pleurotus</taxon>
    </lineage>
</organism>
<name>A0A9P6D8H8_PLEER</name>
<sequence>MGKEKKKRCLYVLEPEVRTFVATRATKSQIHQTLIEAPVVTEDPPPLLSNTLEFALGSSCGDQQDSYMVDATTPDAPTDGSGLVIRTRAKRYLNSDVPLLTWKTSYQQRYLDAALLLEGRGRHDLSGCTACGSPDPIYHCVDCHGYWLYCGDCIVELHRSEPLHLLERWTDDNYFRKCTLRDLGLRIQLGHPRTVACPMVKRGHVDFVVIHTNGIHLVNVDFCGCPNSIDHFEQLLDVGWWPSSPLEPQTATTFGLLRLFHLLNLQGCIPSTDFYHALEQLNHGEGLVPLPDRLQQFMLTVREWRHIRMAKRAGRGNDPAGLDATANGALAVPCRSCPHPDINLPHGWEREPPETRWLYGLLLQEDANFKQKNRLRSTDNRDPALGPGWATFVAEGEYFSHLANYVDQEEINHCVGFAALWSANTRRSKGLRTTGVGSVSCARSDMFRANGIGDLQKGERYANMDYIFLSSIAATSLLLITISYDIACQWFRNFFSRMEQLPERLQLSTNVDLRFRIPKFHLEAHKESCHAPFSLNYTKWVGRTDGEGVERMWSWLNKVAHSASMMGPGGRQDTLDDFCNFWNWRKTVNLKNSLLEKMTLAIPQALIHHQAFCAFTSGLREHHAAELCEWEKQVQAWETDQTNPCPFDLPRDDIRMSDVKKAMAEEEHRTVERGLGDTSPSAFLITGLEIEEAQQEVLVAAMKKDLTTVEATQLQTNRTSLLKRITRFRTGQSTYMPGVSNYLRQAPNEESTTTPETMPLFLPSFFPEVIRSEICPPDICSLEDRLRFAQASEALAKLRRQLRTRSFAHSYKTRNTNSQGAYTRSCLLQNQIEVRIKAIHVIYNIAREALISLRGTGDWQNSLRPLLPEDIRGINERTLNAEEQEEYRHTRALAGMSAEAIQGELNGTGLTSGQENIPTVAFSRSLALGEGRRTLSWIWYTVSDDEILGVGEVQACLRVEWVKARARAERWREEVLMLEEEMRRAIAYCRWKAEYWDNAATARTLESFELREGVHAYARRQADFERRRALQWEGKWQTIRDRASFVLTSQLSQMGGADIVPAPALVVELDLDYDDGGGEDSNNVAV</sequence>
<evidence type="ECO:0000313" key="4">
    <source>
        <dbReference type="Proteomes" id="UP000807025"/>
    </source>
</evidence>
<keyword evidence="1" id="KW-0472">Membrane</keyword>
<dbReference type="Pfam" id="PF18758">
    <property type="entry name" value="KDZ"/>
    <property type="match status" value="1"/>
</dbReference>
<feature type="transmembrane region" description="Helical" evidence="1">
    <location>
        <begin position="466"/>
        <end position="487"/>
    </location>
</feature>
<evidence type="ECO:0000313" key="3">
    <source>
        <dbReference type="EMBL" id="KAF9487644.1"/>
    </source>
</evidence>
<dbReference type="InterPro" id="IPR041457">
    <property type="entry name" value="CxC2_KDZ-assoc"/>
</dbReference>
<dbReference type="PANTHER" id="PTHR33096:SF1">
    <property type="entry name" value="CXC1-LIKE CYSTEINE CLUSTER ASSOCIATED WITH KDZ TRANSPOSASES DOMAIN-CONTAINING PROTEIN"/>
    <property type="match status" value="1"/>
</dbReference>
<feature type="domain" description="CxC2-like cysteine cluster KDZ transposase-associated" evidence="2">
    <location>
        <begin position="180"/>
        <end position="282"/>
    </location>
</feature>
<dbReference type="Proteomes" id="UP000807025">
    <property type="component" value="Unassembled WGS sequence"/>
</dbReference>
<dbReference type="InterPro" id="IPR040521">
    <property type="entry name" value="KDZ"/>
</dbReference>
<dbReference type="PANTHER" id="PTHR33096">
    <property type="entry name" value="CXC2 DOMAIN-CONTAINING PROTEIN"/>
    <property type="match status" value="1"/>
</dbReference>
<dbReference type="CDD" id="cd19757">
    <property type="entry name" value="Bbox1"/>
    <property type="match status" value="1"/>
</dbReference>
<evidence type="ECO:0000259" key="2">
    <source>
        <dbReference type="Pfam" id="PF18803"/>
    </source>
</evidence>
<evidence type="ECO:0000256" key="1">
    <source>
        <dbReference type="SAM" id="Phobius"/>
    </source>
</evidence>
<keyword evidence="1" id="KW-0812">Transmembrane</keyword>
<reference evidence="3" key="1">
    <citation type="submission" date="2020-11" db="EMBL/GenBank/DDBJ databases">
        <authorList>
            <consortium name="DOE Joint Genome Institute"/>
            <person name="Ahrendt S."/>
            <person name="Riley R."/>
            <person name="Andreopoulos W."/>
            <person name="Labutti K."/>
            <person name="Pangilinan J."/>
            <person name="Ruiz-Duenas F.J."/>
            <person name="Barrasa J.M."/>
            <person name="Sanchez-Garcia M."/>
            <person name="Camarero S."/>
            <person name="Miyauchi S."/>
            <person name="Serrano A."/>
            <person name="Linde D."/>
            <person name="Babiker R."/>
            <person name="Drula E."/>
            <person name="Ayuso-Fernandez I."/>
            <person name="Pacheco R."/>
            <person name="Padilla G."/>
            <person name="Ferreira P."/>
            <person name="Barriuso J."/>
            <person name="Kellner H."/>
            <person name="Castanera R."/>
            <person name="Alfaro M."/>
            <person name="Ramirez L."/>
            <person name="Pisabarro A.G."/>
            <person name="Kuo A."/>
            <person name="Tritt A."/>
            <person name="Lipzen A."/>
            <person name="He G."/>
            <person name="Yan M."/>
            <person name="Ng V."/>
            <person name="Cullen D."/>
            <person name="Martin F."/>
            <person name="Rosso M.-N."/>
            <person name="Henrissat B."/>
            <person name="Hibbett D."/>
            <person name="Martinez A.T."/>
            <person name="Grigoriev I.V."/>
        </authorList>
    </citation>
    <scope>NUCLEOTIDE SEQUENCE</scope>
    <source>
        <strain evidence="3">ATCC 90797</strain>
    </source>
</reference>
<keyword evidence="4" id="KW-1185">Reference proteome</keyword>
<protein>
    <recommendedName>
        <fullName evidence="2">CxC2-like cysteine cluster KDZ transposase-associated domain-containing protein</fullName>
    </recommendedName>
</protein>
<dbReference type="OrthoDB" id="2983149at2759"/>